<dbReference type="SFLD" id="SFLDG01066">
    <property type="entry name" value="organic_radical-activating_enz"/>
    <property type="match status" value="1"/>
</dbReference>
<dbReference type="InterPro" id="IPR058240">
    <property type="entry name" value="rSAM_sf"/>
</dbReference>
<evidence type="ECO:0000256" key="12">
    <source>
        <dbReference type="PIRNR" id="PIRNR000368"/>
    </source>
</evidence>
<dbReference type="InterPro" id="IPR034457">
    <property type="entry name" value="Organic_radical-activating"/>
</dbReference>
<dbReference type="InterPro" id="IPR007197">
    <property type="entry name" value="rSAM"/>
</dbReference>
<dbReference type="AlphaFoldDB" id="A0A4R3K7J5"/>
<protein>
    <recommendedName>
        <fullName evidence="4 12">Anaerobic ribonucleoside-triphosphate reductase-activating protein</fullName>
        <ecNumber evidence="12">1.97.1.-</ecNumber>
    </recommendedName>
</protein>
<reference evidence="13 14" key="1">
    <citation type="submission" date="2019-03" db="EMBL/GenBank/DDBJ databases">
        <title>Genomic Encyclopedia of Type Strains, Phase IV (KMG-IV): sequencing the most valuable type-strain genomes for metagenomic binning, comparative biology and taxonomic classification.</title>
        <authorList>
            <person name="Goeker M."/>
        </authorList>
    </citation>
    <scope>NUCLEOTIDE SEQUENCE [LARGE SCALE GENOMIC DNA]</scope>
    <source>
        <strain evidence="13 14">DSM 20467</strain>
    </source>
</reference>
<dbReference type="InterPro" id="IPR001989">
    <property type="entry name" value="Radical_activat_CS"/>
</dbReference>
<evidence type="ECO:0000256" key="5">
    <source>
        <dbReference type="ARBA" id="ARBA00022485"/>
    </source>
</evidence>
<dbReference type="RefSeq" id="WP_132549573.1">
    <property type="nucleotide sequence ID" value="NZ_SMAA01000009.1"/>
</dbReference>
<dbReference type="OrthoDB" id="9782387at2"/>
<keyword evidence="9" id="KW-0408">Iron</keyword>
<keyword evidence="10" id="KW-0411">Iron-sulfur</keyword>
<dbReference type="GO" id="GO:0004748">
    <property type="term" value="F:ribonucleoside-diphosphate reductase activity, thioredoxin disulfide as acceptor"/>
    <property type="evidence" value="ECO:0007669"/>
    <property type="project" value="TreeGrafter"/>
</dbReference>
<dbReference type="Pfam" id="PF13353">
    <property type="entry name" value="Fer4_12"/>
    <property type="match status" value="1"/>
</dbReference>
<dbReference type="SFLD" id="SFLDG01063">
    <property type="entry name" value="activating_enzymes__group_1"/>
    <property type="match status" value="1"/>
</dbReference>
<dbReference type="GO" id="GO:0043365">
    <property type="term" value="F:[formate-C-acetyltransferase]-activating enzyme activity"/>
    <property type="evidence" value="ECO:0007669"/>
    <property type="project" value="InterPro"/>
</dbReference>
<dbReference type="GO" id="GO:0051539">
    <property type="term" value="F:4 iron, 4 sulfur cluster binding"/>
    <property type="evidence" value="ECO:0007669"/>
    <property type="project" value="UniProtKB-KW"/>
</dbReference>
<dbReference type="EC" id="1.97.1.-" evidence="12"/>
<dbReference type="InterPro" id="IPR013785">
    <property type="entry name" value="Aldolase_TIM"/>
</dbReference>
<evidence type="ECO:0000256" key="4">
    <source>
        <dbReference type="ARBA" id="ARBA00014281"/>
    </source>
</evidence>
<gene>
    <name evidence="13" type="ORF">EDC37_10914</name>
</gene>
<dbReference type="PANTHER" id="PTHR30352">
    <property type="entry name" value="PYRUVATE FORMATE-LYASE-ACTIVATING ENZYME"/>
    <property type="match status" value="1"/>
</dbReference>
<evidence type="ECO:0000256" key="2">
    <source>
        <dbReference type="ARBA" id="ARBA00003852"/>
    </source>
</evidence>
<dbReference type="Gene3D" id="3.20.20.70">
    <property type="entry name" value="Aldolase class I"/>
    <property type="match status" value="1"/>
</dbReference>
<keyword evidence="8 12" id="KW-0560">Oxidoreductase</keyword>
<dbReference type="NCBIfam" id="TIGR02491">
    <property type="entry name" value="NrdG"/>
    <property type="match status" value="1"/>
</dbReference>
<comment type="cofactor">
    <cofactor evidence="1">
        <name>[4Fe-4S] cluster</name>
        <dbReference type="ChEBI" id="CHEBI:49883"/>
    </cofactor>
</comment>
<evidence type="ECO:0000256" key="10">
    <source>
        <dbReference type="ARBA" id="ARBA00023014"/>
    </source>
</evidence>
<comment type="caution">
    <text evidence="13">The sequence shown here is derived from an EMBL/GenBank/DDBJ whole genome shotgun (WGS) entry which is preliminary data.</text>
</comment>
<evidence type="ECO:0000256" key="1">
    <source>
        <dbReference type="ARBA" id="ARBA00001966"/>
    </source>
</evidence>
<evidence type="ECO:0000313" key="13">
    <source>
        <dbReference type="EMBL" id="TCS78661.1"/>
    </source>
</evidence>
<keyword evidence="7" id="KW-0479">Metal-binding</keyword>
<comment type="catalytic activity">
    <reaction evidence="11">
        <text>glycyl-[protein] + reduced [flavodoxin] + S-adenosyl-L-methionine = glycin-2-yl radical-[protein] + semiquinone [flavodoxin] + 5'-deoxyadenosine + L-methionine + H(+)</text>
        <dbReference type="Rhea" id="RHEA:61976"/>
        <dbReference type="Rhea" id="RHEA-COMP:10622"/>
        <dbReference type="Rhea" id="RHEA-COMP:14480"/>
        <dbReference type="Rhea" id="RHEA-COMP:15993"/>
        <dbReference type="Rhea" id="RHEA-COMP:15994"/>
        <dbReference type="ChEBI" id="CHEBI:15378"/>
        <dbReference type="ChEBI" id="CHEBI:17319"/>
        <dbReference type="ChEBI" id="CHEBI:29947"/>
        <dbReference type="ChEBI" id="CHEBI:32722"/>
        <dbReference type="ChEBI" id="CHEBI:57618"/>
        <dbReference type="ChEBI" id="CHEBI:57844"/>
        <dbReference type="ChEBI" id="CHEBI:59789"/>
        <dbReference type="ChEBI" id="CHEBI:140311"/>
    </reaction>
</comment>
<evidence type="ECO:0000313" key="14">
    <source>
        <dbReference type="Proteomes" id="UP000295188"/>
    </source>
</evidence>
<comment type="similarity">
    <text evidence="3 12">Belongs to the organic radical-activating enzymes family.</text>
</comment>
<dbReference type="InterPro" id="IPR012837">
    <property type="entry name" value="NrdG"/>
</dbReference>
<name>A0A4R3K7J5_9FIRM</name>
<evidence type="ECO:0000256" key="9">
    <source>
        <dbReference type="ARBA" id="ARBA00023004"/>
    </source>
</evidence>
<organism evidence="13 14">
    <name type="scientific">Pectinatus cerevisiiphilus</name>
    <dbReference type="NCBI Taxonomy" id="86956"/>
    <lineage>
        <taxon>Bacteria</taxon>
        <taxon>Bacillati</taxon>
        <taxon>Bacillota</taxon>
        <taxon>Negativicutes</taxon>
        <taxon>Selenomonadales</taxon>
        <taxon>Selenomonadaceae</taxon>
        <taxon>Pectinatus</taxon>
    </lineage>
</organism>
<dbReference type="PROSITE" id="PS01087">
    <property type="entry name" value="RADICAL_ACTIVATING"/>
    <property type="match status" value="1"/>
</dbReference>
<proteinExistence type="inferred from homology"/>
<sequence>MVSIKIAGTVDDSIVDGEGYRFTIFTQGCPHNCPGCHNPNTHAADGGVTVDIDTLFAKICQNPLLSGVTFSGGEPFLQAGALAALAEKIHTRPLLDITTYTGYTLEQLTAMHDSDVTHLLAATDILIDGPFLQEKRDLSLIFRGSSNQRIIDMNATREKGCIVLKNFD</sequence>
<evidence type="ECO:0000256" key="7">
    <source>
        <dbReference type="ARBA" id="ARBA00022723"/>
    </source>
</evidence>
<dbReference type="PIRSF" id="PIRSF000368">
    <property type="entry name" value="NrdG"/>
    <property type="match status" value="1"/>
</dbReference>
<evidence type="ECO:0000256" key="3">
    <source>
        <dbReference type="ARBA" id="ARBA00009777"/>
    </source>
</evidence>
<keyword evidence="5" id="KW-0004">4Fe-4S</keyword>
<keyword evidence="14" id="KW-1185">Reference proteome</keyword>
<accession>A0A4R3K7J5</accession>
<keyword evidence="6" id="KW-0949">S-adenosyl-L-methionine</keyword>
<dbReference type="SFLD" id="SFLDF00299">
    <property type="entry name" value="anaerobic_ribonucleoside-triph"/>
    <property type="match status" value="1"/>
</dbReference>
<dbReference type="SUPFAM" id="SSF102114">
    <property type="entry name" value="Radical SAM enzymes"/>
    <property type="match status" value="1"/>
</dbReference>
<dbReference type="EMBL" id="SMAA01000009">
    <property type="protein sequence ID" value="TCS78661.1"/>
    <property type="molecule type" value="Genomic_DNA"/>
</dbReference>
<evidence type="ECO:0000256" key="8">
    <source>
        <dbReference type="ARBA" id="ARBA00023002"/>
    </source>
</evidence>
<dbReference type="PANTHER" id="PTHR30352:SF2">
    <property type="entry name" value="ANAEROBIC RIBONUCLEOSIDE-TRIPHOSPHATE REDUCTASE-ACTIVATING PROTEIN"/>
    <property type="match status" value="1"/>
</dbReference>
<comment type="function">
    <text evidence="2 12">Activation of anaerobic ribonucleoside-triphosphate reductase under anaerobic conditions by generation of an organic free radical, using S-adenosylmethionine and reduced flavodoxin as cosubstrates to produce 5'-deoxy-adenosine.</text>
</comment>
<evidence type="ECO:0000256" key="11">
    <source>
        <dbReference type="ARBA" id="ARBA00047365"/>
    </source>
</evidence>
<dbReference type="Proteomes" id="UP000295188">
    <property type="component" value="Unassembled WGS sequence"/>
</dbReference>
<dbReference type="GO" id="GO:0046872">
    <property type="term" value="F:metal ion binding"/>
    <property type="evidence" value="ECO:0007669"/>
    <property type="project" value="UniProtKB-KW"/>
</dbReference>
<evidence type="ECO:0000256" key="6">
    <source>
        <dbReference type="ARBA" id="ARBA00022691"/>
    </source>
</evidence>
<dbReference type="SFLD" id="SFLDS00029">
    <property type="entry name" value="Radical_SAM"/>
    <property type="match status" value="1"/>
</dbReference>